<keyword evidence="7" id="KW-0503">Monooxygenase</keyword>
<dbReference type="OrthoDB" id="1470350at2759"/>
<evidence type="ECO:0000256" key="8">
    <source>
        <dbReference type="SAM" id="MobiDB-lite"/>
    </source>
</evidence>
<keyword evidence="6" id="KW-0408">Iron</keyword>
<dbReference type="Gene3D" id="1.10.630.10">
    <property type="entry name" value="Cytochrome P450"/>
    <property type="match status" value="2"/>
</dbReference>
<feature type="transmembrane region" description="Helical" evidence="9">
    <location>
        <begin position="21"/>
        <end position="44"/>
    </location>
</feature>
<dbReference type="GO" id="GO:0020037">
    <property type="term" value="F:heme binding"/>
    <property type="evidence" value="ECO:0007669"/>
    <property type="project" value="InterPro"/>
</dbReference>
<evidence type="ECO:0000256" key="3">
    <source>
        <dbReference type="ARBA" id="ARBA00022617"/>
    </source>
</evidence>
<keyword evidence="3" id="KW-0349">Heme</keyword>
<feature type="region of interest" description="Disordered" evidence="8">
    <location>
        <begin position="369"/>
        <end position="388"/>
    </location>
</feature>
<dbReference type="GO" id="GO:0005506">
    <property type="term" value="F:iron ion binding"/>
    <property type="evidence" value="ECO:0007669"/>
    <property type="project" value="InterPro"/>
</dbReference>
<dbReference type="GO" id="GO:0016705">
    <property type="term" value="F:oxidoreductase activity, acting on paired donors, with incorporation or reduction of molecular oxygen"/>
    <property type="evidence" value="ECO:0007669"/>
    <property type="project" value="InterPro"/>
</dbReference>
<keyword evidence="5" id="KW-0560">Oxidoreductase</keyword>
<keyword evidence="9" id="KW-0812">Transmembrane</keyword>
<gene>
    <name evidence="10" type="ORF">K458DRAFT_475693</name>
</gene>
<dbReference type="EMBL" id="MU005574">
    <property type="protein sequence ID" value="KAF2687791.1"/>
    <property type="molecule type" value="Genomic_DNA"/>
</dbReference>
<evidence type="ECO:0000256" key="9">
    <source>
        <dbReference type="SAM" id="Phobius"/>
    </source>
</evidence>
<keyword evidence="4" id="KW-0479">Metal-binding</keyword>
<dbReference type="PANTHER" id="PTHR24305">
    <property type="entry name" value="CYTOCHROME P450"/>
    <property type="match status" value="1"/>
</dbReference>
<name>A0A6G1JC48_9PLEO</name>
<evidence type="ECO:0000256" key="2">
    <source>
        <dbReference type="ARBA" id="ARBA00010617"/>
    </source>
</evidence>
<comment type="cofactor">
    <cofactor evidence="1">
        <name>heme</name>
        <dbReference type="ChEBI" id="CHEBI:30413"/>
    </cofactor>
</comment>
<dbReference type="Proteomes" id="UP000799291">
    <property type="component" value="Unassembled WGS sequence"/>
</dbReference>
<dbReference type="GO" id="GO:0004497">
    <property type="term" value="F:monooxygenase activity"/>
    <property type="evidence" value="ECO:0007669"/>
    <property type="project" value="InterPro"/>
</dbReference>
<sequence>MGISMAFPPEDFDLFSFRRAVLGLAVFISFVILRIIGSAIYNLYSHPLSHVPGPFFSRASNILNTLLARNGGIAPWLQAAHEKYGDVVRVAPNEVSFISGEPAWQDIYGFHRGLYATPINGTDNIIISNEADHSRGLVGLLVGMLVSRLHEQVEGKYPVVDITRRYNHTTFDTITDLTFGEPLYCLRDKDNHPWVSMIFESLKAARLMMAARRFSAFVYIDKIMGFFIDEEILKRRRAEFSNLVSHKKNGVLALTKGRNGVERNNSAHSWKRNNCDDPFGLYVSCLDQLARYTKVVEEVRGRFGGLVDITIEKVNKLVCLLATLQETLRYCPPGPTGFARIVPQGGDIVSGIYVPEGASVYMSQHTANHSKRNWTDPGTSTPERSLGDPKPFSFRLRNCLSKNLAYAEMRLIAAKVLFSFDLELGEESREWLKDQKAFLVWEKLVLMVKLHPVQR</sequence>
<dbReference type="AlphaFoldDB" id="A0A6G1JC48"/>
<dbReference type="SUPFAM" id="SSF48264">
    <property type="entry name" value="Cytochrome P450"/>
    <property type="match status" value="1"/>
</dbReference>
<organism evidence="10 11">
    <name type="scientific">Lentithecium fluviatile CBS 122367</name>
    <dbReference type="NCBI Taxonomy" id="1168545"/>
    <lineage>
        <taxon>Eukaryota</taxon>
        <taxon>Fungi</taxon>
        <taxon>Dikarya</taxon>
        <taxon>Ascomycota</taxon>
        <taxon>Pezizomycotina</taxon>
        <taxon>Dothideomycetes</taxon>
        <taxon>Pleosporomycetidae</taxon>
        <taxon>Pleosporales</taxon>
        <taxon>Massarineae</taxon>
        <taxon>Lentitheciaceae</taxon>
        <taxon>Lentithecium</taxon>
    </lineage>
</organism>
<comment type="similarity">
    <text evidence="2">Belongs to the cytochrome P450 family.</text>
</comment>
<keyword evidence="9" id="KW-0472">Membrane</keyword>
<evidence type="ECO:0000256" key="4">
    <source>
        <dbReference type="ARBA" id="ARBA00022723"/>
    </source>
</evidence>
<dbReference type="InterPro" id="IPR050121">
    <property type="entry name" value="Cytochrome_P450_monoxygenase"/>
</dbReference>
<evidence type="ECO:0000256" key="1">
    <source>
        <dbReference type="ARBA" id="ARBA00001971"/>
    </source>
</evidence>
<dbReference type="InterPro" id="IPR001128">
    <property type="entry name" value="Cyt_P450"/>
</dbReference>
<accession>A0A6G1JC48</accession>
<evidence type="ECO:0000256" key="7">
    <source>
        <dbReference type="ARBA" id="ARBA00023033"/>
    </source>
</evidence>
<evidence type="ECO:0000313" key="11">
    <source>
        <dbReference type="Proteomes" id="UP000799291"/>
    </source>
</evidence>
<evidence type="ECO:0000313" key="10">
    <source>
        <dbReference type="EMBL" id="KAF2687791.1"/>
    </source>
</evidence>
<dbReference type="PANTHER" id="PTHR24305:SF230">
    <property type="entry name" value="P450, PUTATIVE (EUROFUNG)-RELATED"/>
    <property type="match status" value="1"/>
</dbReference>
<evidence type="ECO:0000256" key="5">
    <source>
        <dbReference type="ARBA" id="ARBA00023002"/>
    </source>
</evidence>
<proteinExistence type="inferred from homology"/>
<dbReference type="Pfam" id="PF00067">
    <property type="entry name" value="p450"/>
    <property type="match status" value="1"/>
</dbReference>
<reference evidence="10" key="1">
    <citation type="journal article" date="2020" name="Stud. Mycol.">
        <title>101 Dothideomycetes genomes: a test case for predicting lifestyles and emergence of pathogens.</title>
        <authorList>
            <person name="Haridas S."/>
            <person name="Albert R."/>
            <person name="Binder M."/>
            <person name="Bloem J."/>
            <person name="Labutti K."/>
            <person name="Salamov A."/>
            <person name="Andreopoulos B."/>
            <person name="Baker S."/>
            <person name="Barry K."/>
            <person name="Bills G."/>
            <person name="Bluhm B."/>
            <person name="Cannon C."/>
            <person name="Castanera R."/>
            <person name="Culley D."/>
            <person name="Daum C."/>
            <person name="Ezra D."/>
            <person name="Gonzalez J."/>
            <person name="Henrissat B."/>
            <person name="Kuo A."/>
            <person name="Liang C."/>
            <person name="Lipzen A."/>
            <person name="Lutzoni F."/>
            <person name="Magnuson J."/>
            <person name="Mondo S."/>
            <person name="Nolan M."/>
            <person name="Ohm R."/>
            <person name="Pangilinan J."/>
            <person name="Park H.-J."/>
            <person name="Ramirez L."/>
            <person name="Alfaro M."/>
            <person name="Sun H."/>
            <person name="Tritt A."/>
            <person name="Yoshinaga Y."/>
            <person name="Zwiers L.-H."/>
            <person name="Turgeon B."/>
            <person name="Goodwin S."/>
            <person name="Spatafora J."/>
            <person name="Crous P."/>
            <person name="Grigoriev I."/>
        </authorList>
    </citation>
    <scope>NUCLEOTIDE SEQUENCE</scope>
    <source>
        <strain evidence="10">CBS 122367</strain>
    </source>
</reference>
<evidence type="ECO:0000256" key="6">
    <source>
        <dbReference type="ARBA" id="ARBA00023004"/>
    </source>
</evidence>
<keyword evidence="9" id="KW-1133">Transmembrane helix</keyword>
<keyword evidence="11" id="KW-1185">Reference proteome</keyword>
<dbReference type="InterPro" id="IPR036396">
    <property type="entry name" value="Cyt_P450_sf"/>
</dbReference>
<protein>
    <submittedName>
        <fullName evidence="10">Cytochrome P450</fullName>
    </submittedName>
</protein>